<protein>
    <submittedName>
        <fullName evidence="3">Uncharacterized protein</fullName>
    </submittedName>
</protein>
<evidence type="ECO:0000313" key="3">
    <source>
        <dbReference type="EMBL" id="POP53613.1"/>
    </source>
</evidence>
<feature type="compositionally biased region" description="Polar residues" evidence="1">
    <location>
        <begin position="105"/>
        <end position="114"/>
    </location>
</feature>
<evidence type="ECO:0000313" key="4">
    <source>
        <dbReference type="Proteomes" id="UP000237222"/>
    </source>
</evidence>
<dbReference type="Proteomes" id="UP000237222">
    <property type="component" value="Unassembled WGS sequence"/>
</dbReference>
<proteinExistence type="predicted"/>
<gene>
    <name evidence="3" type="ORF">C0068_06570</name>
</gene>
<keyword evidence="2" id="KW-1133">Transmembrane helix</keyword>
<dbReference type="OrthoDB" id="5727620at2"/>
<name>A0A2S4HI15_9GAMM</name>
<sequence>MELTSLQAYDIEKALIKGRTIDAVKLYREGTGCDLRTAKTEIDKRLAALKTQKPHYFNDLPPTHAEPAKPKISKTFLVKFLLIDTLIFGGLIYYFFLSDNNSPAPRDANQSAQYEQKVPASKGRPKSASLPNHVDTSTYTATLSPEDSFDSLYNTKLSNTAYIRRKSSSNSSSYDDSNIERKIKTARSQLSLRRSASSNITPQKIALHKTSITLDGIIEDSEWAAATSLLVDTELNTRLYFKTDGKWLYIACDAPQEKTQGGYDQLRVYFHAGLTDDLINERIHIGRSSGLTSIRQTTFRWAGDPPTSNEERWKKYPISDWGIYRYAYGTSSMTSGHRQYEAAILLEEAGIHEGVPFTVYAEIETDPLKNEQGKFIERQYLGEWGDRNNPMWMVF</sequence>
<evidence type="ECO:0000256" key="2">
    <source>
        <dbReference type="SAM" id="Phobius"/>
    </source>
</evidence>
<keyword evidence="2" id="KW-0812">Transmembrane</keyword>
<feature type="region of interest" description="Disordered" evidence="1">
    <location>
        <begin position="105"/>
        <end position="137"/>
    </location>
</feature>
<keyword evidence="2" id="KW-0472">Membrane</keyword>
<evidence type="ECO:0000256" key="1">
    <source>
        <dbReference type="SAM" id="MobiDB-lite"/>
    </source>
</evidence>
<reference evidence="3" key="1">
    <citation type="submission" date="2018-01" db="EMBL/GenBank/DDBJ databases">
        <authorList>
            <person name="Yu X.-D."/>
        </authorList>
    </citation>
    <scope>NUCLEOTIDE SEQUENCE</scope>
    <source>
        <strain evidence="3">ZX-21</strain>
    </source>
</reference>
<organism evidence="3 4">
    <name type="scientific">Zhongshania marina</name>
    <dbReference type="NCBI Taxonomy" id="2304603"/>
    <lineage>
        <taxon>Bacteria</taxon>
        <taxon>Pseudomonadati</taxon>
        <taxon>Pseudomonadota</taxon>
        <taxon>Gammaproteobacteria</taxon>
        <taxon>Cellvibrionales</taxon>
        <taxon>Spongiibacteraceae</taxon>
        <taxon>Zhongshania</taxon>
    </lineage>
</organism>
<dbReference type="AlphaFoldDB" id="A0A2S4HI15"/>
<accession>A0A2S4HI15</accession>
<feature type="transmembrane region" description="Helical" evidence="2">
    <location>
        <begin position="76"/>
        <end position="96"/>
    </location>
</feature>
<comment type="caution">
    <text evidence="3">The sequence shown here is derived from an EMBL/GenBank/DDBJ whole genome shotgun (WGS) entry which is preliminary data.</text>
</comment>
<dbReference type="EMBL" id="PQGG01000013">
    <property type="protein sequence ID" value="POP53613.1"/>
    <property type="molecule type" value="Genomic_DNA"/>
</dbReference>
<dbReference type="RefSeq" id="WP_103683685.1">
    <property type="nucleotide sequence ID" value="NZ_PQGG01000013.1"/>
</dbReference>